<organism evidence="1 2">
    <name type="scientific">Sphingobium chlorophenolicum L-1</name>
    <dbReference type="NCBI Taxonomy" id="690566"/>
    <lineage>
        <taxon>Bacteria</taxon>
        <taxon>Pseudomonadati</taxon>
        <taxon>Pseudomonadota</taxon>
        <taxon>Alphaproteobacteria</taxon>
        <taxon>Sphingomonadales</taxon>
        <taxon>Sphingomonadaceae</taxon>
        <taxon>Sphingobium</taxon>
    </lineage>
</organism>
<evidence type="ECO:0000313" key="2">
    <source>
        <dbReference type="Proteomes" id="UP000007150"/>
    </source>
</evidence>
<protein>
    <submittedName>
        <fullName evidence="1">Peptidase C14 caspase catalytic subunit p20</fullName>
    </submittedName>
</protein>
<gene>
    <name evidence="1" type="ORF">Sphch_2580</name>
</gene>
<dbReference type="KEGG" id="sch:Sphch_2580"/>
<dbReference type="InterPro" id="IPR029030">
    <property type="entry name" value="Caspase-like_dom_sf"/>
</dbReference>
<dbReference type="SUPFAM" id="SSF52129">
    <property type="entry name" value="Caspase-like"/>
    <property type="match status" value="1"/>
</dbReference>
<dbReference type="Gene3D" id="3.40.50.1460">
    <property type="match status" value="1"/>
</dbReference>
<sequence length="634" mass="67433">MSGRALLAIGCNSYSYMTALHGAEADATKIHASLMRPEVGDYDAARSRLLLSPNLAQVRETLLEVLFGSERLDTLTITFAGHGAVSGGSYYMATCDSRGEALSATALPLADLFRMIAEAAPKQTYLVIDACESGGLISDLNVILKSEVMGQLGTPGVTLLATAAANEAALEVAGQGIGTTALLDCIRGDIFLQDSTPALDLVEIGRAVSERISANGGQTPVVWGLNLYGPSSFCKNPHVGTGDTPLRSVLVGWPDPASGAAIRSGLPDLWEPYVTLSSKWSPRDFLDCIAPILTPLESDPAILLNFVGRVADTFAEQARNSRDRFREIEVEAACTIALLPFSGTHIVAEQLTERCRRIAELTEAAISDVIESIDAYEFALVTGGLGDLYALPIRISKLLGWTGFALHARARMGQDIEPAAKLLADMFARIDRTYALSLVAMSDAQAPYLLTAGTAAASVGLSAEGEQLLGHMFASLVDCGGRVASVALPATDILSYLLKRNNHDLKPSAMVAQPTELATVLLRLSRLFELTSEFDTSLEALDHLALNAYLPDDYREFGAEHISNGKNAGFNIGHDIWSVAELEAAWPDFPAPGHPGTALAAILASLIFPDRSPWFLLPVPSLIEGANQPVPYAG</sequence>
<proteinExistence type="predicted"/>
<dbReference type="EMBL" id="CP002798">
    <property type="protein sequence ID" value="AEG50227.1"/>
    <property type="molecule type" value="Genomic_DNA"/>
</dbReference>
<reference evidence="1 2" key="1">
    <citation type="submission" date="2011-05" db="EMBL/GenBank/DDBJ databases">
        <title>Complete sequence of chromosome 1 of Sphingobium chlorophenolicum L-1.</title>
        <authorList>
            <consortium name="US DOE Joint Genome Institute"/>
            <person name="Lucas S."/>
            <person name="Han J."/>
            <person name="Lapidus A."/>
            <person name="Cheng J.-F."/>
            <person name="Goodwin L."/>
            <person name="Pitluck S."/>
            <person name="Peters L."/>
            <person name="Daligault H."/>
            <person name="Han C."/>
            <person name="Tapia R."/>
            <person name="Land M."/>
            <person name="Hauser L."/>
            <person name="Kyrpides N."/>
            <person name="Ivanova N."/>
            <person name="Pagani I."/>
            <person name="Turner P."/>
            <person name="Copley S."/>
            <person name="Woyke T."/>
        </authorList>
    </citation>
    <scope>NUCLEOTIDE SEQUENCE [LARGE SCALE GENOMIC DNA]</scope>
    <source>
        <strain evidence="1 2">L-1</strain>
    </source>
</reference>
<name>F6EZP3_SPHCR</name>
<dbReference type="RefSeq" id="WP_013848463.1">
    <property type="nucleotide sequence ID" value="NC_015593.1"/>
</dbReference>
<accession>F6EZP3</accession>
<keyword evidence="2" id="KW-1185">Reference proteome</keyword>
<dbReference type="Proteomes" id="UP000007150">
    <property type="component" value="Chromosome 1"/>
</dbReference>
<dbReference type="HOGENOM" id="CLU_457020_0_0_5"/>
<evidence type="ECO:0000313" key="1">
    <source>
        <dbReference type="EMBL" id="AEG50227.1"/>
    </source>
</evidence>
<dbReference type="AlphaFoldDB" id="F6EZP3"/>